<proteinExistence type="inferred from homology"/>
<evidence type="ECO:0000256" key="5">
    <source>
        <dbReference type="ARBA" id="ARBA00022692"/>
    </source>
</evidence>
<dbReference type="GO" id="GO:0002224">
    <property type="term" value="P:toll-like receptor signaling pathway"/>
    <property type="evidence" value="ECO:0007669"/>
    <property type="project" value="TreeGrafter"/>
</dbReference>
<evidence type="ECO:0000313" key="15">
    <source>
        <dbReference type="EMBL" id="KAF4088379.1"/>
    </source>
</evidence>
<reference evidence="15 16" key="1">
    <citation type="submission" date="2020-02" db="EMBL/GenBank/DDBJ databases">
        <title>A chromosome-scale genome assembly of the black bullhead catfish (Ameiurus melas).</title>
        <authorList>
            <person name="Wen M."/>
            <person name="Zham M."/>
            <person name="Cabau C."/>
            <person name="Klopp C."/>
            <person name="Donnadieu C."/>
            <person name="Roques C."/>
            <person name="Bouchez O."/>
            <person name="Lampietro C."/>
            <person name="Jouanno E."/>
            <person name="Herpin A."/>
            <person name="Louis A."/>
            <person name="Berthelot C."/>
            <person name="Parey E."/>
            <person name="Roest-Crollius H."/>
            <person name="Braasch I."/>
            <person name="Postlethwait J."/>
            <person name="Robinson-Rechavi M."/>
            <person name="Echchiki A."/>
            <person name="Begum T."/>
            <person name="Montfort J."/>
            <person name="Schartl M."/>
            <person name="Bobe J."/>
            <person name="Guiguen Y."/>
        </authorList>
    </citation>
    <scope>NUCLEOTIDE SEQUENCE [LARGE SCALE GENOMIC DNA]</scope>
    <source>
        <strain evidence="15">M_S1</strain>
        <tissue evidence="15">Blood</tissue>
    </source>
</reference>
<keyword evidence="13" id="KW-0395">Inflammatory response</keyword>
<evidence type="ECO:0000256" key="1">
    <source>
        <dbReference type="ARBA" id="ARBA00004479"/>
    </source>
</evidence>
<dbReference type="PROSITE" id="PS50104">
    <property type="entry name" value="TIR"/>
    <property type="match status" value="1"/>
</dbReference>
<evidence type="ECO:0000256" key="4">
    <source>
        <dbReference type="ARBA" id="ARBA00022614"/>
    </source>
</evidence>
<evidence type="ECO:0000256" key="3">
    <source>
        <dbReference type="ARBA" id="ARBA00022588"/>
    </source>
</evidence>
<dbReference type="Pfam" id="PF01582">
    <property type="entry name" value="TIR"/>
    <property type="match status" value="1"/>
</dbReference>
<keyword evidence="11" id="KW-0675">Receptor</keyword>
<dbReference type="InterPro" id="IPR001611">
    <property type="entry name" value="Leu-rich_rpt"/>
</dbReference>
<evidence type="ECO:0000256" key="7">
    <source>
        <dbReference type="ARBA" id="ARBA00022737"/>
    </source>
</evidence>
<dbReference type="AlphaFoldDB" id="A0A7J6B1W2"/>
<dbReference type="GO" id="GO:0006954">
    <property type="term" value="P:inflammatory response"/>
    <property type="evidence" value="ECO:0007669"/>
    <property type="project" value="UniProtKB-KW"/>
</dbReference>
<accession>A0A7J6B1W2</accession>
<keyword evidence="6" id="KW-0732">Signal</keyword>
<gene>
    <name evidence="15" type="ORF">AMELA_G00082360</name>
</gene>
<dbReference type="PRINTS" id="PR01537">
    <property type="entry name" value="INTRLKN1R1F"/>
</dbReference>
<keyword evidence="7" id="KW-0677">Repeat</keyword>
<dbReference type="InterPro" id="IPR035897">
    <property type="entry name" value="Toll_tir_struct_dom_sf"/>
</dbReference>
<evidence type="ECO:0000256" key="8">
    <source>
        <dbReference type="ARBA" id="ARBA00022859"/>
    </source>
</evidence>
<evidence type="ECO:0000256" key="13">
    <source>
        <dbReference type="ARBA" id="ARBA00023198"/>
    </source>
</evidence>
<keyword evidence="10" id="KW-0472">Membrane</keyword>
<dbReference type="FunFam" id="3.40.50.10140:FF:000001">
    <property type="entry name" value="Toll-like receptor 2"/>
    <property type="match status" value="1"/>
</dbReference>
<dbReference type="SUPFAM" id="SSF52058">
    <property type="entry name" value="L domain-like"/>
    <property type="match status" value="1"/>
</dbReference>
<comment type="similarity">
    <text evidence="2">Belongs to the Toll-like receptor family.</text>
</comment>
<dbReference type="SUPFAM" id="SSF52200">
    <property type="entry name" value="Toll/Interleukin receptor TIR domain"/>
    <property type="match status" value="1"/>
</dbReference>
<keyword evidence="12" id="KW-0325">Glycoprotein</keyword>
<keyword evidence="4" id="KW-0433">Leucine-rich repeat</keyword>
<protein>
    <recommendedName>
        <fullName evidence="14">TIR domain-containing protein</fullName>
    </recommendedName>
</protein>
<keyword evidence="5" id="KW-0812">Transmembrane</keyword>
<feature type="domain" description="TIR" evidence="14">
    <location>
        <begin position="99"/>
        <end position="244"/>
    </location>
</feature>
<keyword evidence="16" id="KW-1185">Reference proteome</keyword>
<keyword evidence="8" id="KW-0391">Immunity</keyword>
<evidence type="ECO:0000259" key="14">
    <source>
        <dbReference type="PROSITE" id="PS50104"/>
    </source>
</evidence>
<evidence type="ECO:0000313" key="16">
    <source>
        <dbReference type="Proteomes" id="UP000593565"/>
    </source>
</evidence>
<dbReference type="EMBL" id="JAAGNN010000006">
    <property type="protein sequence ID" value="KAF4088379.1"/>
    <property type="molecule type" value="Genomic_DNA"/>
</dbReference>
<evidence type="ECO:0000256" key="11">
    <source>
        <dbReference type="ARBA" id="ARBA00023170"/>
    </source>
</evidence>
<organism evidence="15 16">
    <name type="scientific">Ameiurus melas</name>
    <name type="common">Black bullhead</name>
    <name type="synonym">Silurus melas</name>
    <dbReference type="NCBI Taxonomy" id="219545"/>
    <lineage>
        <taxon>Eukaryota</taxon>
        <taxon>Metazoa</taxon>
        <taxon>Chordata</taxon>
        <taxon>Craniata</taxon>
        <taxon>Vertebrata</taxon>
        <taxon>Euteleostomi</taxon>
        <taxon>Actinopterygii</taxon>
        <taxon>Neopterygii</taxon>
        <taxon>Teleostei</taxon>
        <taxon>Ostariophysi</taxon>
        <taxon>Siluriformes</taxon>
        <taxon>Ictaluridae</taxon>
        <taxon>Ameiurus</taxon>
    </lineage>
</organism>
<dbReference type="SMART" id="SM00255">
    <property type="entry name" value="TIR"/>
    <property type="match status" value="1"/>
</dbReference>
<evidence type="ECO:0000256" key="2">
    <source>
        <dbReference type="ARBA" id="ARBA00009634"/>
    </source>
</evidence>
<dbReference type="InterPro" id="IPR000157">
    <property type="entry name" value="TIR_dom"/>
</dbReference>
<sequence>MGIGSFSKEVFGNLTGLKVLHLNRNAMQTLDVEFLENLTNLQYLDVRNTPLSCNCHNMLGTLLPLLYVKLYWKFKYGYYIFRSWFGEQWRRLREEEEKCTYDAFISYNSADEEWVMKQLLPNLEGSGFRLCLHHRDFEPGRNIIDNIVAAVYNSRKTVCVISQNFLCSEWCSLEIQLASYRLFDEMQDVLLLVFLENIHERQLSAYHRMRKIMLKKTYLQWPGLDCTDPIKAQELFWTQLKRALRSSNSRRQDEEQTLENVQNGQQIDDARAEEREYFMNQEQMDEGPHYLMP</sequence>
<dbReference type="PANTHER" id="PTHR24365:SF545">
    <property type="entry name" value="TOLL-LIKE RECEPTOR 12"/>
    <property type="match status" value="1"/>
</dbReference>
<dbReference type="GO" id="GO:0005886">
    <property type="term" value="C:plasma membrane"/>
    <property type="evidence" value="ECO:0007669"/>
    <property type="project" value="TreeGrafter"/>
</dbReference>
<dbReference type="Proteomes" id="UP000593565">
    <property type="component" value="Unassembled WGS sequence"/>
</dbReference>
<comment type="subcellular location">
    <subcellularLocation>
        <location evidence="1">Membrane</location>
        <topology evidence="1">Single-pass type I membrane protein</topology>
    </subcellularLocation>
</comment>
<comment type="caution">
    <text evidence="15">The sequence shown here is derived from an EMBL/GenBank/DDBJ whole genome shotgun (WGS) entry which is preliminary data.</text>
</comment>
<dbReference type="PANTHER" id="PTHR24365">
    <property type="entry name" value="TOLL-LIKE RECEPTOR"/>
    <property type="match status" value="1"/>
</dbReference>
<keyword evidence="9" id="KW-1133">Transmembrane helix</keyword>
<dbReference type="InterPro" id="IPR032675">
    <property type="entry name" value="LRR_dom_sf"/>
</dbReference>
<dbReference type="Gene3D" id="3.40.50.10140">
    <property type="entry name" value="Toll/interleukin-1 receptor homology (TIR) domain"/>
    <property type="match status" value="1"/>
</dbReference>
<evidence type="ECO:0000256" key="9">
    <source>
        <dbReference type="ARBA" id="ARBA00022989"/>
    </source>
</evidence>
<keyword evidence="3" id="KW-0399">Innate immunity</keyword>
<dbReference type="Pfam" id="PF13855">
    <property type="entry name" value="LRR_8"/>
    <property type="match status" value="1"/>
</dbReference>
<dbReference type="Gene3D" id="3.80.10.10">
    <property type="entry name" value="Ribonuclease Inhibitor"/>
    <property type="match status" value="1"/>
</dbReference>
<evidence type="ECO:0000256" key="6">
    <source>
        <dbReference type="ARBA" id="ARBA00022729"/>
    </source>
</evidence>
<evidence type="ECO:0000256" key="12">
    <source>
        <dbReference type="ARBA" id="ARBA00023180"/>
    </source>
</evidence>
<evidence type="ECO:0000256" key="10">
    <source>
        <dbReference type="ARBA" id="ARBA00023136"/>
    </source>
</evidence>
<dbReference type="GO" id="GO:0045087">
    <property type="term" value="P:innate immune response"/>
    <property type="evidence" value="ECO:0007669"/>
    <property type="project" value="UniProtKB-KW"/>
</dbReference>
<name>A0A7J6B1W2_AMEME</name>
<dbReference type="GO" id="GO:0038023">
    <property type="term" value="F:signaling receptor activity"/>
    <property type="evidence" value="ECO:0007669"/>
    <property type="project" value="TreeGrafter"/>
</dbReference>